<dbReference type="STRING" id="1122192.SAMN02745673_02818"/>
<dbReference type="PANTHER" id="PTHR43289:SF6">
    <property type="entry name" value="SERINE_THREONINE-PROTEIN KINASE NEKL-3"/>
    <property type="match status" value="1"/>
</dbReference>
<organism evidence="9 10">
    <name type="scientific">Marinactinospora thermotolerans DSM 45154</name>
    <dbReference type="NCBI Taxonomy" id="1122192"/>
    <lineage>
        <taxon>Bacteria</taxon>
        <taxon>Bacillati</taxon>
        <taxon>Actinomycetota</taxon>
        <taxon>Actinomycetes</taxon>
        <taxon>Streptosporangiales</taxon>
        <taxon>Nocardiopsidaceae</taxon>
        <taxon>Marinactinospora</taxon>
    </lineage>
</organism>
<evidence type="ECO:0000259" key="8">
    <source>
        <dbReference type="PROSITE" id="PS50011"/>
    </source>
</evidence>
<dbReference type="InterPro" id="IPR008271">
    <property type="entry name" value="Ser/Thr_kinase_AS"/>
</dbReference>
<protein>
    <recommendedName>
        <fullName evidence="1">non-specific serine/threonine protein kinase</fullName>
        <ecNumber evidence="1">2.7.11.1</ecNumber>
    </recommendedName>
</protein>
<keyword evidence="7" id="KW-1133">Transmembrane helix</keyword>
<dbReference type="GO" id="GO:0004674">
    <property type="term" value="F:protein serine/threonine kinase activity"/>
    <property type="evidence" value="ECO:0007669"/>
    <property type="project" value="UniProtKB-KW"/>
</dbReference>
<keyword evidence="3" id="KW-0808">Transferase</keyword>
<dbReference type="AlphaFoldDB" id="A0A1T4RN32"/>
<dbReference type="SMART" id="SM00220">
    <property type="entry name" value="S_TKc"/>
    <property type="match status" value="1"/>
</dbReference>
<accession>A0A1T4RN32</accession>
<gene>
    <name evidence="9" type="ORF">SAMN02745673_02818</name>
</gene>
<feature type="domain" description="Protein kinase" evidence="8">
    <location>
        <begin position="1"/>
        <end position="239"/>
    </location>
</feature>
<evidence type="ECO:0000256" key="6">
    <source>
        <dbReference type="ARBA" id="ARBA00022840"/>
    </source>
</evidence>
<keyword evidence="10" id="KW-1185">Reference proteome</keyword>
<evidence type="ECO:0000256" key="5">
    <source>
        <dbReference type="ARBA" id="ARBA00022777"/>
    </source>
</evidence>
<dbReference type="PROSITE" id="PS00108">
    <property type="entry name" value="PROTEIN_KINASE_ST"/>
    <property type="match status" value="1"/>
</dbReference>
<keyword evidence="6" id="KW-0067">ATP-binding</keyword>
<evidence type="ECO:0000256" key="2">
    <source>
        <dbReference type="ARBA" id="ARBA00022527"/>
    </source>
</evidence>
<dbReference type="SUPFAM" id="SSF56112">
    <property type="entry name" value="Protein kinase-like (PK-like)"/>
    <property type="match status" value="1"/>
</dbReference>
<proteinExistence type="predicted"/>
<reference evidence="9 10" key="1">
    <citation type="submission" date="2017-02" db="EMBL/GenBank/DDBJ databases">
        <authorList>
            <person name="Peterson S.W."/>
        </authorList>
    </citation>
    <scope>NUCLEOTIDE SEQUENCE [LARGE SCALE GENOMIC DNA]</scope>
    <source>
        <strain evidence="9 10">DSM 45154</strain>
    </source>
</reference>
<dbReference type="EMBL" id="FUWS01000007">
    <property type="protein sequence ID" value="SKA17343.1"/>
    <property type="molecule type" value="Genomic_DNA"/>
</dbReference>
<dbReference type="InterPro" id="IPR000719">
    <property type="entry name" value="Prot_kinase_dom"/>
</dbReference>
<feature type="transmembrane region" description="Helical" evidence="7">
    <location>
        <begin position="292"/>
        <end position="313"/>
    </location>
</feature>
<sequence length="338" mass="36597">MPRTSCCAAGWRSSEVRVSPDLDPDLREELLRRTMREARICAGLSHPSIVTVHDVVREADRPWIVMELLRGRALDRMVEEEGPLPPRRVAEIGRRLVAALEAAHATGVLHRDVKPGNVLVLPDGRVVLTDFGIAVSDTEESLTLTGRLPGSSGYVAPERLRDGTVTAASDLWSLGATLYFAVEGRAAFERASQAERLTAALEEQPDPMRLAGPLRPVLNGMLQYDPRHRPSGRELDVALASVADAPQDSTPTRLDVSELKGAWREVTPARGRGTMAWAPPAPTAEVGGDGRWWRLAVSVVAGIITLIVAPLLVEYLSSLLFPDDPPEPSQVTATQDAG</sequence>
<keyword evidence="7" id="KW-0812">Transmembrane</keyword>
<dbReference type="RefSeq" id="WP_078762136.1">
    <property type="nucleotide sequence ID" value="NZ_FUWS01000007.1"/>
</dbReference>
<keyword evidence="5 9" id="KW-0418">Kinase</keyword>
<dbReference type="Gene3D" id="1.10.510.10">
    <property type="entry name" value="Transferase(Phosphotransferase) domain 1"/>
    <property type="match status" value="1"/>
</dbReference>
<evidence type="ECO:0000256" key="3">
    <source>
        <dbReference type="ARBA" id="ARBA00022679"/>
    </source>
</evidence>
<dbReference type="EC" id="2.7.11.1" evidence="1"/>
<evidence type="ECO:0000256" key="1">
    <source>
        <dbReference type="ARBA" id="ARBA00012513"/>
    </source>
</evidence>
<dbReference type="PROSITE" id="PS50011">
    <property type="entry name" value="PROTEIN_KINASE_DOM"/>
    <property type="match status" value="1"/>
</dbReference>
<evidence type="ECO:0000256" key="7">
    <source>
        <dbReference type="SAM" id="Phobius"/>
    </source>
</evidence>
<name>A0A1T4RN32_9ACTN</name>
<evidence type="ECO:0000313" key="10">
    <source>
        <dbReference type="Proteomes" id="UP000190637"/>
    </source>
</evidence>
<evidence type="ECO:0000313" key="9">
    <source>
        <dbReference type="EMBL" id="SKA17343.1"/>
    </source>
</evidence>
<keyword evidence="7" id="KW-0472">Membrane</keyword>
<dbReference type="Pfam" id="PF00069">
    <property type="entry name" value="Pkinase"/>
    <property type="match status" value="1"/>
</dbReference>
<dbReference type="CDD" id="cd14014">
    <property type="entry name" value="STKc_PknB_like"/>
    <property type="match status" value="1"/>
</dbReference>
<dbReference type="Gene3D" id="3.30.200.20">
    <property type="entry name" value="Phosphorylase Kinase, domain 1"/>
    <property type="match status" value="1"/>
</dbReference>
<dbReference type="OrthoDB" id="3679634at2"/>
<dbReference type="InterPro" id="IPR011009">
    <property type="entry name" value="Kinase-like_dom_sf"/>
</dbReference>
<dbReference type="GO" id="GO:0005524">
    <property type="term" value="F:ATP binding"/>
    <property type="evidence" value="ECO:0007669"/>
    <property type="project" value="UniProtKB-KW"/>
</dbReference>
<dbReference type="PANTHER" id="PTHR43289">
    <property type="entry name" value="MITOGEN-ACTIVATED PROTEIN KINASE KINASE KINASE 20-RELATED"/>
    <property type="match status" value="1"/>
</dbReference>
<keyword evidence="2 9" id="KW-0723">Serine/threonine-protein kinase</keyword>
<dbReference type="Proteomes" id="UP000190637">
    <property type="component" value="Unassembled WGS sequence"/>
</dbReference>
<evidence type="ECO:0000256" key="4">
    <source>
        <dbReference type="ARBA" id="ARBA00022741"/>
    </source>
</evidence>
<keyword evidence="4" id="KW-0547">Nucleotide-binding</keyword>